<name>A0A1H3IM09_9EURY</name>
<keyword evidence="2" id="KW-1185">Reference proteome</keyword>
<sequence length="57" mass="6400">MVAANTKRTFPFVLDAPRLWGLALGRIEAWLSRLIPLGVDIAVPTVIHERLPERGHQ</sequence>
<organism evidence="1 2">
    <name type="scientific">Halobellus clavatus</name>
    <dbReference type="NCBI Taxonomy" id="660517"/>
    <lineage>
        <taxon>Archaea</taxon>
        <taxon>Methanobacteriati</taxon>
        <taxon>Methanobacteriota</taxon>
        <taxon>Stenosarchaea group</taxon>
        <taxon>Halobacteria</taxon>
        <taxon>Halobacteriales</taxon>
        <taxon>Haloferacaceae</taxon>
        <taxon>Halobellus</taxon>
    </lineage>
</organism>
<dbReference type="STRING" id="660517.SAMN04487946_11080"/>
<reference evidence="2" key="1">
    <citation type="submission" date="2016-10" db="EMBL/GenBank/DDBJ databases">
        <authorList>
            <person name="Varghese N."/>
            <person name="Submissions S."/>
        </authorList>
    </citation>
    <scope>NUCLEOTIDE SEQUENCE [LARGE SCALE GENOMIC DNA]</scope>
    <source>
        <strain evidence="2">CGMCC 1.10118</strain>
    </source>
</reference>
<accession>A0A1H3IM09</accession>
<dbReference type="EMBL" id="FNPB01000010">
    <property type="protein sequence ID" value="SDY28816.1"/>
    <property type="molecule type" value="Genomic_DNA"/>
</dbReference>
<dbReference type="RefSeq" id="WP_175454659.1">
    <property type="nucleotide sequence ID" value="NZ_FNPB01000010.1"/>
</dbReference>
<proteinExistence type="predicted"/>
<dbReference type="Proteomes" id="UP000199170">
    <property type="component" value="Unassembled WGS sequence"/>
</dbReference>
<gene>
    <name evidence="1" type="ORF">SAMN04487946_11080</name>
</gene>
<evidence type="ECO:0000313" key="1">
    <source>
        <dbReference type="EMBL" id="SDY28816.1"/>
    </source>
</evidence>
<evidence type="ECO:0000313" key="2">
    <source>
        <dbReference type="Proteomes" id="UP000199170"/>
    </source>
</evidence>
<dbReference type="AlphaFoldDB" id="A0A1H3IM09"/>
<protein>
    <submittedName>
        <fullName evidence="1">Uncharacterized protein</fullName>
    </submittedName>
</protein>